<dbReference type="RefSeq" id="XP_009165582.1">
    <property type="nucleotide sequence ID" value="XM_009167318.1"/>
</dbReference>
<proteinExistence type="predicted"/>
<feature type="region of interest" description="Disordered" evidence="1">
    <location>
        <begin position="135"/>
        <end position="158"/>
    </location>
</feature>
<keyword evidence="3" id="KW-1185">Reference proteome</keyword>
<dbReference type="GeneID" id="20327294"/>
<evidence type="ECO:0000313" key="2">
    <source>
        <dbReference type="EMBL" id="KER30674.1"/>
    </source>
</evidence>
<reference evidence="2 3" key="1">
    <citation type="submission" date="2013-11" db="EMBL/GenBank/DDBJ databases">
        <title>Opisthorchis viverrini - life in the bile duct.</title>
        <authorList>
            <person name="Young N.D."/>
            <person name="Nagarajan N."/>
            <person name="Lin S.J."/>
            <person name="Korhonen P.K."/>
            <person name="Jex A.R."/>
            <person name="Hall R.S."/>
            <person name="Safavi-Hemami H."/>
            <person name="Kaewkong W."/>
            <person name="Bertrand D."/>
            <person name="Gao S."/>
            <person name="Seet Q."/>
            <person name="Wongkham S."/>
            <person name="Teh B.T."/>
            <person name="Wongkham C."/>
            <person name="Intapan P.M."/>
            <person name="Maleewong W."/>
            <person name="Yang X."/>
            <person name="Hu M."/>
            <person name="Wang Z."/>
            <person name="Hofmann A."/>
            <person name="Sternberg P.W."/>
            <person name="Tan P."/>
            <person name="Wang J."/>
            <person name="Gasser R.B."/>
        </authorList>
    </citation>
    <scope>NUCLEOTIDE SEQUENCE [LARGE SCALE GENOMIC DNA]</scope>
</reference>
<dbReference type="OrthoDB" id="10514876at2759"/>
<dbReference type="EMBL" id="KL596657">
    <property type="protein sequence ID" value="KER30674.1"/>
    <property type="molecule type" value="Genomic_DNA"/>
</dbReference>
<sequence>MISFNQMCCTQAASCFSWHDIRDIAVYFREGYYSQGCWVISQTRDSAESLVKTKLICNAYPMAVPGSEPRTPDIRGESVTTTPPTYRCDWCVRLIERRPSNCPGCDDRLTRQSGLPIGTIFEITQYIFIKETTDKVSENSSPADDGLSPSPGSSGRRSPQVSVNLMFYLNPNWTVFQEI</sequence>
<dbReference type="CTD" id="20327294"/>
<dbReference type="KEGG" id="ovi:T265_13126"/>
<organism evidence="2 3">
    <name type="scientific">Opisthorchis viverrini</name>
    <name type="common">Southeast Asian liver fluke</name>
    <dbReference type="NCBI Taxonomy" id="6198"/>
    <lineage>
        <taxon>Eukaryota</taxon>
        <taxon>Metazoa</taxon>
        <taxon>Spiralia</taxon>
        <taxon>Lophotrochozoa</taxon>
        <taxon>Platyhelminthes</taxon>
        <taxon>Trematoda</taxon>
        <taxon>Digenea</taxon>
        <taxon>Opisthorchiida</taxon>
        <taxon>Opisthorchiata</taxon>
        <taxon>Opisthorchiidae</taxon>
        <taxon>Opisthorchis</taxon>
    </lineage>
</organism>
<evidence type="ECO:0000313" key="3">
    <source>
        <dbReference type="Proteomes" id="UP000054324"/>
    </source>
</evidence>
<gene>
    <name evidence="2" type="ORF">T265_13126</name>
</gene>
<protein>
    <submittedName>
        <fullName evidence="2">Uncharacterized protein</fullName>
    </submittedName>
</protein>
<name>A0A075AHY1_OPIVI</name>
<dbReference type="Proteomes" id="UP000054324">
    <property type="component" value="Unassembled WGS sequence"/>
</dbReference>
<evidence type="ECO:0000256" key="1">
    <source>
        <dbReference type="SAM" id="MobiDB-lite"/>
    </source>
</evidence>
<feature type="compositionally biased region" description="Low complexity" evidence="1">
    <location>
        <begin position="140"/>
        <end position="158"/>
    </location>
</feature>
<accession>A0A075AHY1</accession>
<feature type="non-terminal residue" evidence="2">
    <location>
        <position position="179"/>
    </location>
</feature>
<dbReference type="AlphaFoldDB" id="A0A075AHY1"/>